<dbReference type="NCBIfam" id="TIGR01490">
    <property type="entry name" value="HAD-SF-IB-hyp1"/>
    <property type="match status" value="1"/>
</dbReference>
<dbReference type="CDD" id="cd02612">
    <property type="entry name" value="HAD_PGPPase"/>
    <property type="match status" value="1"/>
</dbReference>
<gene>
    <name evidence="7" type="ORF">OY187_11835</name>
</gene>
<evidence type="ECO:0000256" key="3">
    <source>
        <dbReference type="ARBA" id="ARBA00022801"/>
    </source>
</evidence>
<protein>
    <submittedName>
        <fullName evidence="7">HAD-IB family hydrolase</fullName>
    </submittedName>
</protein>
<comment type="similarity">
    <text evidence="1">Belongs to the HAD-like hydrolase superfamily. SerB family.</text>
</comment>
<dbReference type="Gene3D" id="1.20.1440.100">
    <property type="entry name" value="SG protein - dephosphorylation function"/>
    <property type="match status" value="1"/>
</dbReference>
<evidence type="ECO:0000256" key="6">
    <source>
        <dbReference type="SAM" id="Phobius"/>
    </source>
</evidence>
<dbReference type="GO" id="GO:0016787">
    <property type="term" value="F:hydrolase activity"/>
    <property type="evidence" value="ECO:0007669"/>
    <property type="project" value="UniProtKB-KW"/>
</dbReference>
<keyword evidence="4" id="KW-0460">Magnesium</keyword>
<keyword evidence="2" id="KW-0479">Metal-binding</keyword>
<feature type="compositionally biased region" description="Polar residues" evidence="5">
    <location>
        <begin position="71"/>
        <end position="82"/>
    </location>
</feature>
<dbReference type="InterPro" id="IPR036412">
    <property type="entry name" value="HAD-like_sf"/>
</dbReference>
<dbReference type="NCBIfam" id="TIGR01488">
    <property type="entry name" value="HAD-SF-IB"/>
    <property type="match status" value="1"/>
</dbReference>
<keyword evidence="8" id="KW-1185">Reference proteome</keyword>
<keyword evidence="6" id="KW-0472">Membrane</keyword>
<reference evidence="7" key="1">
    <citation type="submission" date="2022-12" db="EMBL/GenBank/DDBJ databases">
        <title>Whole genome sequence of Mycolicibacterium iranicum strain SBH312.</title>
        <authorList>
            <person name="Jani J."/>
            <person name="Arifin Mustapha Z."/>
            <person name="Ahmed K."/>
            <person name="Kai Ling C."/>
        </authorList>
    </citation>
    <scope>NUCLEOTIDE SEQUENCE</scope>
    <source>
        <strain evidence="7">SBH312</strain>
    </source>
</reference>
<organism evidence="7 8">
    <name type="scientific">Mycolicibacterium iranicum</name>
    <name type="common">Mycobacterium iranicum</name>
    <dbReference type="NCBI Taxonomy" id="912594"/>
    <lineage>
        <taxon>Bacteria</taxon>
        <taxon>Bacillati</taxon>
        <taxon>Actinomycetota</taxon>
        <taxon>Actinomycetes</taxon>
        <taxon>Mycobacteriales</taxon>
        <taxon>Mycobacteriaceae</taxon>
        <taxon>Mycolicibacterium</taxon>
    </lineage>
</organism>
<dbReference type="Proteomes" id="UP001084650">
    <property type="component" value="Unassembled WGS sequence"/>
</dbReference>
<accession>A0ABT4HEW1</accession>
<dbReference type="Pfam" id="PF12710">
    <property type="entry name" value="HAD"/>
    <property type="match status" value="1"/>
</dbReference>
<name>A0ABT4HEW1_MYCIR</name>
<keyword evidence="3 7" id="KW-0378">Hydrolase</keyword>
<sequence>MHTRHKPSRAHYTHARQGQRKYRNGNDFGVARERLQMQTRVVNCQFVRSEAICHATHIYADRVTSPDPADESSQALDASPSSDRPVRTAAFFDLDKTVIAKSSTLAFSKPFFSQGLINRRAVLKSTYAQFLFLMSGADHEQMDRMRSYLTNMCAGWDVEQVKAVVGETLHDIVDPLVFAEAAELIADHKLCGRDVVVVSASGEEIVGPIARALGVTHAMATRMVVEDGKYTGDIAFYCFGEGKVEAIRALAEREGYALEHCYAYSDSITDLPMLESVGHPTVVNPDRTLRKEAVSRDWPIRTFSKPVSLRDRVPTPSGAAVATTAAVGLSALAAGALTYSLLRRFAF</sequence>
<dbReference type="PANTHER" id="PTHR43344:SF13">
    <property type="entry name" value="PHOSPHATASE RV3661-RELATED"/>
    <property type="match status" value="1"/>
</dbReference>
<dbReference type="InterPro" id="IPR050582">
    <property type="entry name" value="HAD-like_SerB"/>
</dbReference>
<dbReference type="EMBL" id="JAPQYE010000004">
    <property type="protein sequence ID" value="MCZ0728740.1"/>
    <property type="molecule type" value="Genomic_DNA"/>
</dbReference>
<evidence type="ECO:0000256" key="4">
    <source>
        <dbReference type="ARBA" id="ARBA00022842"/>
    </source>
</evidence>
<evidence type="ECO:0000313" key="7">
    <source>
        <dbReference type="EMBL" id="MCZ0728740.1"/>
    </source>
</evidence>
<dbReference type="SUPFAM" id="SSF56784">
    <property type="entry name" value="HAD-like"/>
    <property type="match status" value="1"/>
</dbReference>
<keyword evidence="6" id="KW-1133">Transmembrane helix</keyword>
<evidence type="ECO:0000256" key="1">
    <source>
        <dbReference type="ARBA" id="ARBA00009184"/>
    </source>
</evidence>
<feature type="region of interest" description="Disordered" evidence="5">
    <location>
        <begin position="63"/>
        <end position="84"/>
    </location>
</feature>
<evidence type="ECO:0000313" key="8">
    <source>
        <dbReference type="Proteomes" id="UP001084650"/>
    </source>
</evidence>
<dbReference type="InterPro" id="IPR023214">
    <property type="entry name" value="HAD_sf"/>
</dbReference>
<keyword evidence="6" id="KW-0812">Transmembrane</keyword>
<feature type="transmembrane region" description="Helical" evidence="6">
    <location>
        <begin position="319"/>
        <end position="342"/>
    </location>
</feature>
<evidence type="ECO:0000256" key="5">
    <source>
        <dbReference type="SAM" id="MobiDB-lite"/>
    </source>
</evidence>
<dbReference type="Gene3D" id="3.40.50.1000">
    <property type="entry name" value="HAD superfamily/HAD-like"/>
    <property type="match status" value="1"/>
</dbReference>
<evidence type="ECO:0000256" key="2">
    <source>
        <dbReference type="ARBA" id="ARBA00022723"/>
    </source>
</evidence>
<dbReference type="PANTHER" id="PTHR43344">
    <property type="entry name" value="PHOSPHOSERINE PHOSPHATASE"/>
    <property type="match status" value="1"/>
</dbReference>
<proteinExistence type="inferred from homology"/>
<dbReference type="InterPro" id="IPR006385">
    <property type="entry name" value="HAD_hydro_SerB1"/>
</dbReference>
<comment type="caution">
    <text evidence="7">The sequence shown here is derived from an EMBL/GenBank/DDBJ whole genome shotgun (WGS) entry which is preliminary data.</text>
</comment>